<evidence type="ECO:0000259" key="5">
    <source>
        <dbReference type="PROSITE" id="PS51379"/>
    </source>
</evidence>
<dbReference type="GO" id="GO:0046872">
    <property type="term" value="F:metal ion binding"/>
    <property type="evidence" value="ECO:0007669"/>
    <property type="project" value="UniProtKB-KW"/>
</dbReference>
<accession>A0A3G9H070</accession>
<feature type="domain" description="4Fe-4S ferredoxin-type" evidence="5">
    <location>
        <begin position="5"/>
        <end position="34"/>
    </location>
</feature>
<dbReference type="SUPFAM" id="SSF54862">
    <property type="entry name" value="4Fe-4S ferredoxins"/>
    <property type="match status" value="1"/>
</dbReference>
<evidence type="ECO:0000256" key="2">
    <source>
        <dbReference type="ARBA" id="ARBA00022723"/>
    </source>
</evidence>
<dbReference type="InterPro" id="IPR017896">
    <property type="entry name" value="4Fe4S_Fe-S-bd"/>
</dbReference>
<comment type="caution">
    <text evidence="6">The sequence shown here is derived from an EMBL/GenBank/DDBJ whole genome shotgun (WGS) entry which is preliminary data.</text>
</comment>
<feature type="domain" description="4Fe-4S ferredoxin-type" evidence="5">
    <location>
        <begin position="35"/>
        <end position="64"/>
    </location>
</feature>
<keyword evidence="3" id="KW-0408">Iron</keyword>
<dbReference type="RefSeq" id="WP_021717331.1">
    <property type="nucleotide sequence ID" value="NZ_AP019004.1"/>
</dbReference>
<gene>
    <name evidence="6" type="ORF">BN533_00428</name>
    <name evidence="7" type="ORF">GMD11_00465</name>
    <name evidence="8" type="ORF">GMD18_00460</name>
</gene>
<dbReference type="PROSITE" id="PS00198">
    <property type="entry name" value="4FE4S_FER_1"/>
    <property type="match status" value="2"/>
</dbReference>
<sequence>MSSKRYAQVDKEYCVSCGTCTKACPLQAISVPDGISAVVELARCIGCGLCARECPASVIKVVTADV</sequence>
<dbReference type="Proteomes" id="UP000443070">
    <property type="component" value="Unassembled WGS sequence"/>
</dbReference>
<dbReference type="AlphaFoldDB" id="A0A3G9H070"/>
<evidence type="ECO:0000313" key="10">
    <source>
        <dbReference type="Proteomes" id="UP000484547"/>
    </source>
</evidence>
<dbReference type="PANTHER" id="PTHR43687:SF1">
    <property type="entry name" value="FERREDOXIN III"/>
    <property type="match status" value="1"/>
</dbReference>
<protein>
    <submittedName>
        <fullName evidence="7">4Fe-4S dicluster domain-containing protein</fullName>
    </submittedName>
    <submittedName>
        <fullName evidence="6">4Fe-4S ferredoxin iron-sulfur binding domain-containing protein</fullName>
    </submittedName>
</protein>
<dbReference type="GeneID" id="49406660"/>
<accession>R6I7I5</accession>
<dbReference type="PROSITE" id="PS51379">
    <property type="entry name" value="4FE4S_FER_2"/>
    <property type="match status" value="2"/>
</dbReference>
<evidence type="ECO:0000256" key="3">
    <source>
        <dbReference type="ARBA" id="ARBA00023004"/>
    </source>
</evidence>
<evidence type="ECO:0000313" key="9">
    <source>
        <dbReference type="Proteomes" id="UP000443070"/>
    </source>
</evidence>
<dbReference type="Gene3D" id="3.30.70.20">
    <property type="match status" value="1"/>
</dbReference>
<organism evidence="6">
    <name type="scientific">Phascolarctobacterium faecium</name>
    <dbReference type="NCBI Taxonomy" id="33025"/>
    <lineage>
        <taxon>Bacteria</taxon>
        <taxon>Bacillati</taxon>
        <taxon>Bacillota</taxon>
        <taxon>Negativicutes</taxon>
        <taxon>Acidaminococcales</taxon>
        <taxon>Acidaminococcaceae</taxon>
        <taxon>Phascolarctobacterium</taxon>
    </lineage>
</organism>
<evidence type="ECO:0000313" key="7">
    <source>
        <dbReference type="EMBL" id="MTT74742.1"/>
    </source>
</evidence>
<evidence type="ECO:0000256" key="1">
    <source>
        <dbReference type="ARBA" id="ARBA00022485"/>
    </source>
</evidence>
<reference evidence="6" key="1">
    <citation type="submission" date="2012-11" db="EMBL/GenBank/DDBJ databases">
        <title>Dependencies among metagenomic species, viruses, plasmids and units of genetic variation.</title>
        <authorList>
            <person name="Nielsen H.B."/>
            <person name="Almeida M."/>
            <person name="Juncker A.S."/>
            <person name="Rasmussen S."/>
            <person name="Li J."/>
            <person name="Sunagawa S."/>
            <person name="Plichta D."/>
            <person name="Gautier L."/>
            <person name="Le Chatelier E."/>
            <person name="Peletier E."/>
            <person name="Bonde I."/>
            <person name="Nielsen T."/>
            <person name="Manichanh C."/>
            <person name="Arumugam M."/>
            <person name="Batto J."/>
            <person name="Santos M.B.Q.D."/>
            <person name="Blom N."/>
            <person name="Borruel N."/>
            <person name="Burgdorf K.S."/>
            <person name="Boumezbeur F."/>
            <person name="Casellas F."/>
            <person name="Dore J."/>
            <person name="Guarner F."/>
            <person name="Hansen T."/>
            <person name="Hildebrand F."/>
            <person name="Kaas R.S."/>
            <person name="Kennedy S."/>
            <person name="Kristiansen K."/>
            <person name="Kultima J.R."/>
            <person name="Leonard P."/>
            <person name="Levenez F."/>
            <person name="Lund O."/>
            <person name="Moumen B."/>
            <person name="Le Paslier D."/>
            <person name="Pons N."/>
            <person name="Pedersen O."/>
            <person name="Prifti E."/>
            <person name="Qin J."/>
            <person name="Raes J."/>
            <person name="Tap J."/>
            <person name="Tims S."/>
            <person name="Ussery D.W."/>
            <person name="Yamada T."/>
            <person name="MetaHit consortium"/>
            <person name="Renault P."/>
            <person name="Sicheritz-Ponten T."/>
            <person name="Bork P."/>
            <person name="Wang J."/>
            <person name="Brunak S."/>
            <person name="Ehrlich S.D."/>
        </authorList>
    </citation>
    <scope>NUCLEOTIDE SEQUENCE [LARGE SCALE GENOMIC DNA]</scope>
</reference>
<dbReference type="EMBL" id="CBDS010000028">
    <property type="protein sequence ID" value="CDB45300.1"/>
    <property type="molecule type" value="Genomic_DNA"/>
</dbReference>
<evidence type="ECO:0000313" key="6">
    <source>
        <dbReference type="EMBL" id="CDB45300.1"/>
    </source>
</evidence>
<dbReference type="EMBL" id="WNBM01000001">
    <property type="protein sequence ID" value="MTT74742.1"/>
    <property type="molecule type" value="Genomic_DNA"/>
</dbReference>
<dbReference type="EMBL" id="WNBW01000001">
    <property type="protein sequence ID" value="MTU02873.1"/>
    <property type="molecule type" value="Genomic_DNA"/>
</dbReference>
<dbReference type="Proteomes" id="UP000484547">
    <property type="component" value="Unassembled WGS sequence"/>
</dbReference>
<dbReference type="Gene3D" id="3.30.70.3270">
    <property type="match status" value="1"/>
</dbReference>
<keyword evidence="2" id="KW-0479">Metal-binding</keyword>
<evidence type="ECO:0000313" key="8">
    <source>
        <dbReference type="EMBL" id="MTU02873.1"/>
    </source>
</evidence>
<dbReference type="PANTHER" id="PTHR43687">
    <property type="entry name" value="ADENYLYLSULFATE REDUCTASE, BETA SUBUNIT"/>
    <property type="match status" value="1"/>
</dbReference>
<name>A0A3G9H070_9FIRM</name>
<dbReference type="Pfam" id="PF14697">
    <property type="entry name" value="Fer4_21"/>
    <property type="match status" value="1"/>
</dbReference>
<keyword evidence="4" id="KW-0411">Iron-sulfur</keyword>
<dbReference type="InterPro" id="IPR017900">
    <property type="entry name" value="4Fe4S_Fe_S_CS"/>
</dbReference>
<dbReference type="InterPro" id="IPR050572">
    <property type="entry name" value="Fe-S_Ferredoxin"/>
</dbReference>
<keyword evidence="9" id="KW-1185">Reference proteome</keyword>
<keyword evidence="1" id="KW-0004">4Fe-4S</keyword>
<evidence type="ECO:0000256" key="4">
    <source>
        <dbReference type="ARBA" id="ARBA00023014"/>
    </source>
</evidence>
<proteinExistence type="predicted"/>
<reference evidence="9 10" key="2">
    <citation type="journal article" date="2019" name="Nat. Med.">
        <title>A library of human gut bacterial isolates paired with longitudinal multiomics data enables mechanistic microbiome research.</title>
        <authorList>
            <person name="Poyet M."/>
            <person name="Groussin M."/>
            <person name="Gibbons S.M."/>
            <person name="Avila-Pacheco J."/>
            <person name="Jiang X."/>
            <person name="Kearney S.M."/>
            <person name="Perrotta A.R."/>
            <person name="Berdy B."/>
            <person name="Zhao S."/>
            <person name="Lieberman T.D."/>
            <person name="Swanson P.K."/>
            <person name="Smith M."/>
            <person name="Roesemann S."/>
            <person name="Alexander J.E."/>
            <person name="Rich S.A."/>
            <person name="Livny J."/>
            <person name="Vlamakis H."/>
            <person name="Clish C."/>
            <person name="Bullock K."/>
            <person name="Deik A."/>
            <person name="Scott J."/>
            <person name="Pierce K.A."/>
            <person name="Xavier R.J."/>
            <person name="Alm E.J."/>
        </authorList>
    </citation>
    <scope>NUCLEOTIDE SEQUENCE [LARGE SCALE GENOMIC DNA]</scope>
    <source>
        <strain evidence="7 10">BIOML-A13</strain>
        <strain evidence="8 9">BIOML-A3</strain>
    </source>
</reference>
<dbReference type="OrthoDB" id="9813995at2"/>
<dbReference type="GO" id="GO:0051539">
    <property type="term" value="F:4 iron, 4 sulfur cluster binding"/>
    <property type="evidence" value="ECO:0007669"/>
    <property type="project" value="UniProtKB-KW"/>
</dbReference>